<proteinExistence type="predicted"/>
<feature type="region of interest" description="Disordered" evidence="1">
    <location>
        <begin position="24"/>
        <end position="50"/>
    </location>
</feature>
<protein>
    <submittedName>
        <fullName evidence="2">ATPase</fullName>
    </submittedName>
</protein>
<accession>A0A7D5QHS5</accession>
<evidence type="ECO:0000313" key="3">
    <source>
        <dbReference type="Proteomes" id="UP000509626"/>
    </source>
</evidence>
<name>A0A7D5QHS5_9EURY</name>
<dbReference type="EMBL" id="CP058579">
    <property type="protein sequence ID" value="QLG62424.1"/>
    <property type="molecule type" value="Genomic_DNA"/>
</dbReference>
<gene>
    <name evidence="2" type="ORF">HUG12_12065</name>
</gene>
<keyword evidence="3" id="KW-1185">Reference proteome</keyword>
<evidence type="ECO:0000313" key="2">
    <source>
        <dbReference type="EMBL" id="QLG62424.1"/>
    </source>
</evidence>
<dbReference type="Proteomes" id="UP000509626">
    <property type="component" value="Chromosome"/>
</dbReference>
<sequence>MRLLVAGGDRVDAGKTTFAVGLASRLGGGRPDEPADSPAGGDGPSAFKPRAGNDYWFDHDDVRAAAADGRLFGKDVRLLTDVAGGIPEERNPIHRLWRPTPGRTGMLGEPNRTFLLDRVRTAEGDVWVRNANADLPDLVRDRFPVEGARPVDSVAAFNDAMRDLHLPALERVADRVRAADVALVESYADIADPLPGADVDYDAVAVVDPGRARVYDGARWEDVRAAVAGSDAEGKLEERVERVVGTVEPASTHPLPALPGEVRADPGRVADANREAYDALLAAAGRST</sequence>
<dbReference type="KEGG" id="halu:HUG12_12065"/>
<dbReference type="AlphaFoldDB" id="A0A7D5QHS5"/>
<dbReference type="OrthoDB" id="39107at2157"/>
<dbReference type="RefSeq" id="WP_179269009.1">
    <property type="nucleotide sequence ID" value="NZ_CP058579.1"/>
</dbReference>
<organism evidence="2 3">
    <name type="scientific">Halorarum salinum</name>
    <dbReference type="NCBI Taxonomy" id="2743089"/>
    <lineage>
        <taxon>Archaea</taxon>
        <taxon>Methanobacteriati</taxon>
        <taxon>Methanobacteriota</taxon>
        <taxon>Stenosarchaea group</taxon>
        <taxon>Halobacteria</taxon>
        <taxon>Halobacteriales</taxon>
        <taxon>Haloferacaceae</taxon>
        <taxon>Halorarum</taxon>
    </lineage>
</organism>
<dbReference type="GeneID" id="56038206"/>
<reference evidence="2 3" key="1">
    <citation type="submission" date="2020-06" db="EMBL/GenBank/DDBJ databases">
        <title>NJ-3-1, isolated from saline soil.</title>
        <authorList>
            <person name="Cui H.L."/>
            <person name="Shi X."/>
        </authorList>
    </citation>
    <scope>NUCLEOTIDE SEQUENCE [LARGE SCALE GENOMIC DNA]</scope>
    <source>
        <strain evidence="2 3">NJ-3-1</strain>
    </source>
</reference>
<evidence type="ECO:0000256" key="1">
    <source>
        <dbReference type="SAM" id="MobiDB-lite"/>
    </source>
</evidence>